<evidence type="ECO:0000256" key="1">
    <source>
        <dbReference type="SAM" id="MobiDB-lite"/>
    </source>
</evidence>
<feature type="compositionally biased region" description="Low complexity" evidence="1">
    <location>
        <begin position="206"/>
        <end position="222"/>
    </location>
</feature>
<dbReference type="OrthoDB" id="2658750at2759"/>
<evidence type="ECO:0000259" key="2">
    <source>
        <dbReference type="Pfam" id="PF01693"/>
    </source>
</evidence>
<gene>
    <name evidence="3" type="ORF">CONPUDRAFT_75585</name>
</gene>
<dbReference type="InterPro" id="IPR009027">
    <property type="entry name" value="Ribosomal_bL9/RNase_H1_N"/>
</dbReference>
<dbReference type="Proteomes" id="UP000053558">
    <property type="component" value="Unassembled WGS sequence"/>
</dbReference>
<dbReference type="AlphaFoldDB" id="A0A5M3MGP9"/>
<dbReference type="InterPro" id="IPR037056">
    <property type="entry name" value="RNase_H1_N_sf"/>
</dbReference>
<keyword evidence="4" id="KW-1185">Reference proteome</keyword>
<evidence type="ECO:0000313" key="3">
    <source>
        <dbReference type="EMBL" id="EIW77791.1"/>
    </source>
</evidence>
<proteinExistence type="predicted"/>
<feature type="region of interest" description="Disordered" evidence="1">
    <location>
        <begin position="1"/>
        <end position="130"/>
    </location>
</feature>
<reference evidence="4" key="1">
    <citation type="journal article" date="2012" name="Science">
        <title>The Paleozoic origin of enzymatic lignin decomposition reconstructed from 31 fungal genomes.</title>
        <authorList>
            <person name="Floudas D."/>
            <person name="Binder M."/>
            <person name="Riley R."/>
            <person name="Barry K."/>
            <person name="Blanchette R.A."/>
            <person name="Henrissat B."/>
            <person name="Martinez A.T."/>
            <person name="Otillar R."/>
            <person name="Spatafora J.W."/>
            <person name="Yadav J.S."/>
            <person name="Aerts A."/>
            <person name="Benoit I."/>
            <person name="Boyd A."/>
            <person name="Carlson A."/>
            <person name="Copeland A."/>
            <person name="Coutinho P.M."/>
            <person name="de Vries R.P."/>
            <person name="Ferreira P."/>
            <person name="Findley K."/>
            <person name="Foster B."/>
            <person name="Gaskell J."/>
            <person name="Glotzer D."/>
            <person name="Gorecki P."/>
            <person name="Heitman J."/>
            <person name="Hesse C."/>
            <person name="Hori C."/>
            <person name="Igarashi K."/>
            <person name="Jurgens J.A."/>
            <person name="Kallen N."/>
            <person name="Kersten P."/>
            <person name="Kohler A."/>
            <person name="Kuees U."/>
            <person name="Kumar T.K.A."/>
            <person name="Kuo A."/>
            <person name="LaButti K."/>
            <person name="Larrondo L.F."/>
            <person name="Lindquist E."/>
            <person name="Ling A."/>
            <person name="Lombard V."/>
            <person name="Lucas S."/>
            <person name="Lundell T."/>
            <person name="Martin R."/>
            <person name="McLaughlin D.J."/>
            <person name="Morgenstern I."/>
            <person name="Morin E."/>
            <person name="Murat C."/>
            <person name="Nagy L.G."/>
            <person name="Nolan M."/>
            <person name="Ohm R.A."/>
            <person name="Patyshakuliyeva A."/>
            <person name="Rokas A."/>
            <person name="Ruiz-Duenas F.J."/>
            <person name="Sabat G."/>
            <person name="Salamov A."/>
            <person name="Samejima M."/>
            <person name="Schmutz J."/>
            <person name="Slot J.C."/>
            <person name="St John F."/>
            <person name="Stenlid J."/>
            <person name="Sun H."/>
            <person name="Sun S."/>
            <person name="Syed K."/>
            <person name="Tsang A."/>
            <person name="Wiebenga A."/>
            <person name="Young D."/>
            <person name="Pisabarro A."/>
            <person name="Eastwood D.C."/>
            <person name="Martin F."/>
            <person name="Cullen D."/>
            <person name="Grigoriev I.V."/>
            <person name="Hibbett D.S."/>
        </authorList>
    </citation>
    <scope>NUCLEOTIDE SEQUENCE [LARGE SCALE GENOMIC DNA]</scope>
    <source>
        <strain evidence="4">RWD-64-598 SS2</strain>
    </source>
</reference>
<dbReference type="RefSeq" id="XP_007771883.1">
    <property type="nucleotide sequence ID" value="XM_007773693.1"/>
</dbReference>
<accession>A0A5M3MGP9</accession>
<evidence type="ECO:0000313" key="4">
    <source>
        <dbReference type="Proteomes" id="UP000053558"/>
    </source>
</evidence>
<dbReference type="Gene3D" id="3.40.970.10">
    <property type="entry name" value="Ribonuclease H1, N-terminal domain"/>
    <property type="match status" value="1"/>
</dbReference>
<dbReference type="Pfam" id="PF01693">
    <property type="entry name" value="Cauli_VI"/>
    <property type="match status" value="1"/>
</dbReference>
<feature type="compositionally biased region" description="Low complexity" evidence="1">
    <location>
        <begin position="10"/>
        <end position="59"/>
    </location>
</feature>
<sequence length="256" mass="28077">MTDDIHGTPVVVRTRTTEVTTTESPGHSQTVRTSRTVTTYHSAFVPASPSPHVRRPSVSTTPASVHSPPGTPRPRSSYESASRIGGHTASPLAAPRTPSARRCSSHVPNTNTHPPSVPSPTHRTLIPHPSYFRKPNYHVKRFYVITRGQEVGIYDNWHDVSERTTGMTSNKQSHYSTFEDALAVYTQKYEDGKLEPIPVRGGPFWRQAPSASSPSEASVQSRASDDFGIRPEDDISSLMLQLSVDEANGGPSRRNI</sequence>
<feature type="region of interest" description="Disordered" evidence="1">
    <location>
        <begin position="201"/>
        <end position="231"/>
    </location>
</feature>
<feature type="domain" description="Ribonuclease H1 N-terminal" evidence="2">
    <location>
        <begin position="141"/>
        <end position="182"/>
    </location>
</feature>
<organism evidence="3 4">
    <name type="scientific">Coniophora puteana (strain RWD-64-598)</name>
    <name type="common">Brown rot fungus</name>
    <dbReference type="NCBI Taxonomy" id="741705"/>
    <lineage>
        <taxon>Eukaryota</taxon>
        <taxon>Fungi</taxon>
        <taxon>Dikarya</taxon>
        <taxon>Basidiomycota</taxon>
        <taxon>Agaricomycotina</taxon>
        <taxon>Agaricomycetes</taxon>
        <taxon>Agaricomycetidae</taxon>
        <taxon>Boletales</taxon>
        <taxon>Coniophorineae</taxon>
        <taxon>Coniophoraceae</taxon>
        <taxon>Coniophora</taxon>
    </lineage>
</organism>
<dbReference type="EMBL" id="JH711583">
    <property type="protein sequence ID" value="EIW77791.1"/>
    <property type="molecule type" value="Genomic_DNA"/>
</dbReference>
<comment type="caution">
    <text evidence="3">The sequence shown here is derived from an EMBL/GenBank/DDBJ whole genome shotgun (WGS) entry which is preliminary data.</text>
</comment>
<name>A0A5M3MGP9_CONPW</name>
<dbReference type="SUPFAM" id="SSF55658">
    <property type="entry name" value="L9 N-domain-like"/>
    <property type="match status" value="1"/>
</dbReference>
<feature type="compositionally biased region" description="Polar residues" evidence="1">
    <location>
        <begin position="106"/>
        <end position="122"/>
    </location>
</feature>
<protein>
    <recommendedName>
        <fullName evidence="2">Ribonuclease H1 N-terminal domain-containing protein</fullName>
    </recommendedName>
</protein>
<dbReference type="KEGG" id="cput:CONPUDRAFT_75585"/>
<dbReference type="InterPro" id="IPR011320">
    <property type="entry name" value="RNase_H1_N"/>
</dbReference>
<dbReference type="GeneID" id="19209382"/>